<name>A0ABY2IZR1_9MICO</name>
<keyword evidence="1" id="KW-0472">Membrane</keyword>
<dbReference type="EMBL" id="SOGQ01000055">
    <property type="protein sequence ID" value="TFC98147.1"/>
    <property type="molecule type" value="Genomic_DNA"/>
</dbReference>
<dbReference type="RefSeq" id="WP_134430982.1">
    <property type="nucleotide sequence ID" value="NZ_SOGQ01000055.1"/>
</dbReference>
<keyword evidence="3" id="KW-1185">Reference proteome</keyword>
<keyword evidence="1" id="KW-0812">Transmembrane</keyword>
<feature type="transmembrane region" description="Helical" evidence="1">
    <location>
        <begin position="165"/>
        <end position="183"/>
    </location>
</feature>
<evidence type="ECO:0000313" key="3">
    <source>
        <dbReference type="Proteomes" id="UP000297853"/>
    </source>
</evidence>
<gene>
    <name evidence="2" type="ORF">E3T28_11060</name>
</gene>
<dbReference type="Pfam" id="PF13398">
    <property type="entry name" value="Peptidase_M50B"/>
    <property type="match status" value="1"/>
</dbReference>
<reference evidence="2 3" key="1">
    <citation type="submission" date="2019-03" db="EMBL/GenBank/DDBJ databases">
        <title>Genomics of glacier-inhabiting Cryobacterium strains.</title>
        <authorList>
            <person name="Liu Q."/>
            <person name="Xin Y.-H."/>
        </authorList>
    </citation>
    <scope>NUCLEOTIDE SEQUENCE [LARGE SCALE GENOMIC DNA]</scope>
    <source>
        <strain evidence="2 3">TMT1-23-1</strain>
    </source>
</reference>
<keyword evidence="1" id="KW-1133">Transmembrane helix</keyword>
<dbReference type="InterPro" id="IPR049500">
    <property type="entry name" value="Peptidase_M50B-like"/>
</dbReference>
<proteinExistence type="predicted"/>
<feature type="transmembrane region" description="Helical" evidence="1">
    <location>
        <begin position="20"/>
        <end position="40"/>
    </location>
</feature>
<protein>
    <submittedName>
        <fullName evidence="2">M50 family peptidase</fullName>
    </submittedName>
</protein>
<evidence type="ECO:0000256" key="1">
    <source>
        <dbReference type="SAM" id="Phobius"/>
    </source>
</evidence>
<feature type="transmembrane region" description="Helical" evidence="1">
    <location>
        <begin position="140"/>
        <end position="159"/>
    </location>
</feature>
<dbReference type="Proteomes" id="UP000297853">
    <property type="component" value="Unassembled WGS sequence"/>
</dbReference>
<feature type="transmembrane region" description="Helical" evidence="1">
    <location>
        <begin position="116"/>
        <end position="133"/>
    </location>
</feature>
<comment type="caution">
    <text evidence="2">The sequence shown here is derived from an EMBL/GenBank/DDBJ whole genome shotgun (WGS) entry which is preliminary data.</text>
</comment>
<sequence length="241" mass="25297">MDGLVELWGQLSARNEPLPAVTAWLTIAAAALLVLVPAVWRVSRHVITIAHEGGHAVVATVSGRRLGGIRLHSDTSGLTVSSGRPRGPGMVLTLLAGYTAPALLGLGAAWMLSLGYDIGLLWLLLAALALLLVQIRNWFGLWSVLVTAGLVFGITWFGSPPVQSVFALLITAFLLLGAVRTVVELQRSRSRTRGTASDADQLARLTHVPGVVWVAVFFAATITCAGIAARLLGLLAFVGAA</sequence>
<organism evidence="2 3">
    <name type="scientific">Cryobacterium sinapicolor</name>
    <dbReference type="NCBI Taxonomy" id="1259236"/>
    <lineage>
        <taxon>Bacteria</taxon>
        <taxon>Bacillati</taxon>
        <taxon>Actinomycetota</taxon>
        <taxon>Actinomycetes</taxon>
        <taxon>Micrococcales</taxon>
        <taxon>Microbacteriaceae</taxon>
        <taxon>Cryobacterium</taxon>
    </lineage>
</organism>
<feature type="transmembrane region" description="Helical" evidence="1">
    <location>
        <begin position="91"/>
        <end position="110"/>
    </location>
</feature>
<evidence type="ECO:0000313" key="2">
    <source>
        <dbReference type="EMBL" id="TFC98147.1"/>
    </source>
</evidence>
<feature type="transmembrane region" description="Helical" evidence="1">
    <location>
        <begin position="211"/>
        <end position="238"/>
    </location>
</feature>
<accession>A0ABY2IZR1</accession>